<feature type="transmembrane region" description="Helical" evidence="7">
    <location>
        <begin position="430"/>
        <end position="448"/>
    </location>
</feature>
<feature type="transmembrane region" description="Helical" evidence="7">
    <location>
        <begin position="358"/>
        <end position="382"/>
    </location>
</feature>
<sequence>MSSPSREQWGSRAGFLFAAIGSAIGLGNIWRFPAVAYENGGGAFLLPYLVALLTAGIPLLILEYSIGHKYRKSPPAAFRQISRPAEAIGWWQVAICFVIAAYYAVIIAWAVRYIGYSFGEQWGEDANAFFFGDFLQAADAPGFVSDYVGGVLWPLIAVWAVVLVILALGIRNGIEKANKFFIPLLVVFFVVLVGRALTLDGAGKGLDGLFRPDWSALGDGSVWVAAYGQIFFSLSIGFGIMITYASYLRRRADLTGTAMVAGFANSAFEILAGIGVFATLGFMAAAQGVGVDEVASSGIGLAFIAFPTVISQMPMGALFGALFFGSLVIAGLTSLISIVQVVIAAVQDRTGMRRVPAVLGVGGAIALVSILLFPTDSGIYLLDAADHFINQYGVALAALVVLVVVGWLLRRLPAFQQHANEASAMRLGRWWLICLGIVTPLVLGWMMVDSLRAEFSENYEGYPTSFLLWAGWGVAAGAVIVAVILSLLPWRSAGAEPIEEASGSAAEAGVGSGSGSSSGSGSAAIEEEKN</sequence>
<feature type="transmembrane region" description="Helical" evidence="7">
    <location>
        <begin position="317"/>
        <end position="346"/>
    </location>
</feature>
<dbReference type="RefSeq" id="WP_164335225.1">
    <property type="nucleotide sequence ID" value="NZ_JAAGMD010000099.1"/>
</dbReference>
<dbReference type="Pfam" id="PF00209">
    <property type="entry name" value="SNF"/>
    <property type="match status" value="2"/>
</dbReference>
<comment type="caution">
    <text evidence="8">The sequence shown here is derived from an EMBL/GenBank/DDBJ whole genome shotgun (WGS) entry which is preliminary data.</text>
</comment>
<keyword evidence="5 7" id="KW-0472">Membrane</keyword>
<feature type="transmembrane region" description="Helical" evidence="7">
    <location>
        <begin position="180"/>
        <end position="202"/>
    </location>
</feature>
<evidence type="ECO:0000313" key="8">
    <source>
        <dbReference type="EMBL" id="NEA85198.1"/>
    </source>
</evidence>
<dbReference type="EMBL" id="JAAGMD010000099">
    <property type="protein sequence ID" value="NEA85198.1"/>
    <property type="molecule type" value="Genomic_DNA"/>
</dbReference>
<feature type="region of interest" description="Disordered" evidence="6">
    <location>
        <begin position="504"/>
        <end position="530"/>
    </location>
</feature>
<dbReference type="PANTHER" id="PTHR42948">
    <property type="entry name" value="TRANSPORTER"/>
    <property type="match status" value="1"/>
</dbReference>
<reference evidence="8" key="1">
    <citation type="submission" date="2020-01" db="EMBL/GenBank/DDBJ databases">
        <title>Insect and environment-associated Actinomycetes.</title>
        <authorList>
            <person name="Currrie C."/>
            <person name="Chevrette M."/>
            <person name="Carlson C."/>
            <person name="Stubbendieck R."/>
            <person name="Wendt-Pienkowski E."/>
        </authorList>
    </citation>
    <scope>NUCLEOTIDE SEQUENCE</scope>
    <source>
        <strain evidence="8">SID14436</strain>
    </source>
</reference>
<dbReference type="PRINTS" id="PR00176">
    <property type="entry name" value="NANEUSMPORT"/>
</dbReference>
<feature type="transmembrane region" description="Helical" evidence="7">
    <location>
        <begin position="468"/>
        <end position="488"/>
    </location>
</feature>
<dbReference type="PROSITE" id="PS50267">
    <property type="entry name" value="NA_NEUROTRAN_SYMP_3"/>
    <property type="match status" value="1"/>
</dbReference>
<evidence type="ECO:0000256" key="1">
    <source>
        <dbReference type="ARBA" id="ARBA00004141"/>
    </source>
</evidence>
<dbReference type="SUPFAM" id="SSF161070">
    <property type="entry name" value="SNF-like"/>
    <property type="match status" value="1"/>
</dbReference>
<evidence type="ECO:0000256" key="6">
    <source>
        <dbReference type="SAM" id="MobiDB-lite"/>
    </source>
</evidence>
<feature type="transmembrane region" description="Helical" evidence="7">
    <location>
        <begin position="259"/>
        <end position="286"/>
    </location>
</feature>
<evidence type="ECO:0000256" key="4">
    <source>
        <dbReference type="ARBA" id="ARBA00022989"/>
    </source>
</evidence>
<feature type="transmembrane region" description="Helical" evidence="7">
    <location>
        <begin position="151"/>
        <end position="168"/>
    </location>
</feature>
<keyword evidence="3 7" id="KW-0812">Transmembrane</keyword>
<dbReference type="InterPro" id="IPR000175">
    <property type="entry name" value="Na/ntran_symport"/>
</dbReference>
<feature type="transmembrane region" description="Helical" evidence="7">
    <location>
        <begin position="222"/>
        <end position="247"/>
    </location>
</feature>
<accession>A0A6G3QNX6</accession>
<evidence type="ECO:0000256" key="3">
    <source>
        <dbReference type="ARBA" id="ARBA00022692"/>
    </source>
</evidence>
<gene>
    <name evidence="8" type="ORF">G3I53_03815</name>
</gene>
<protein>
    <submittedName>
        <fullName evidence="8">Sodium-dependent transporter</fullName>
    </submittedName>
</protein>
<dbReference type="NCBIfam" id="NF037979">
    <property type="entry name" value="Na_transp"/>
    <property type="match status" value="1"/>
</dbReference>
<dbReference type="InterPro" id="IPR037272">
    <property type="entry name" value="SNS_sf"/>
</dbReference>
<evidence type="ECO:0000256" key="2">
    <source>
        <dbReference type="ARBA" id="ARBA00022448"/>
    </source>
</evidence>
<dbReference type="GO" id="GO:0016020">
    <property type="term" value="C:membrane"/>
    <property type="evidence" value="ECO:0007669"/>
    <property type="project" value="UniProtKB-SubCell"/>
</dbReference>
<feature type="transmembrane region" description="Helical" evidence="7">
    <location>
        <begin position="388"/>
        <end position="409"/>
    </location>
</feature>
<dbReference type="CDD" id="cd10334">
    <property type="entry name" value="SLC6sbd_u1"/>
    <property type="match status" value="1"/>
</dbReference>
<evidence type="ECO:0000256" key="7">
    <source>
        <dbReference type="SAM" id="Phobius"/>
    </source>
</evidence>
<proteinExistence type="predicted"/>
<comment type="subcellular location">
    <subcellularLocation>
        <location evidence="1">Membrane</location>
        <topology evidence="1">Multi-pass membrane protein</topology>
    </subcellularLocation>
</comment>
<organism evidence="8">
    <name type="scientific">Streptomyces sp. SID14436</name>
    <dbReference type="NCBI Taxonomy" id="2706070"/>
    <lineage>
        <taxon>Bacteria</taxon>
        <taxon>Bacillati</taxon>
        <taxon>Actinomycetota</taxon>
        <taxon>Actinomycetes</taxon>
        <taxon>Kitasatosporales</taxon>
        <taxon>Streptomycetaceae</taxon>
        <taxon>Streptomyces</taxon>
    </lineage>
</organism>
<feature type="transmembrane region" description="Helical" evidence="7">
    <location>
        <begin position="44"/>
        <end position="66"/>
    </location>
</feature>
<name>A0A6G3QNX6_9ACTN</name>
<keyword evidence="2" id="KW-0813">Transport</keyword>
<evidence type="ECO:0000256" key="5">
    <source>
        <dbReference type="ARBA" id="ARBA00023136"/>
    </source>
</evidence>
<keyword evidence="4 7" id="KW-1133">Transmembrane helix</keyword>
<feature type="transmembrane region" description="Helical" evidence="7">
    <location>
        <begin position="87"/>
        <end position="111"/>
    </location>
</feature>
<dbReference type="PANTHER" id="PTHR42948:SF1">
    <property type="entry name" value="TRANSPORTER"/>
    <property type="match status" value="1"/>
</dbReference>
<dbReference type="AlphaFoldDB" id="A0A6G3QNX6"/>
<feature type="transmembrane region" description="Helical" evidence="7">
    <location>
        <begin position="12"/>
        <end position="32"/>
    </location>
</feature>